<keyword evidence="1" id="KW-0560">Oxidoreductase</keyword>
<dbReference type="Pfam" id="PF16884">
    <property type="entry name" value="ADH_N_2"/>
    <property type="match status" value="1"/>
</dbReference>
<reference evidence="3 4" key="1">
    <citation type="journal article" date="2015" name="Fungal Genet. Biol.">
        <title>Evolution of novel wood decay mechanisms in Agaricales revealed by the genome sequences of Fistulina hepatica and Cylindrobasidium torrendii.</title>
        <authorList>
            <person name="Floudas D."/>
            <person name="Held B.W."/>
            <person name="Riley R."/>
            <person name="Nagy L.G."/>
            <person name="Koehler G."/>
            <person name="Ransdell A.S."/>
            <person name="Younus H."/>
            <person name="Chow J."/>
            <person name="Chiniquy J."/>
            <person name="Lipzen A."/>
            <person name="Tritt A."/>
            <person name="Sun H."/>
            <person name="Haridas S."/>
            <person name="LaButti K."/>
            <person name="Ohm R.A."/>
            <person name="Kues U."/>
            <person name="Blanchette R.A."/>
            <person name="Grigoriev I.V."/>
            <person name="Minto R.E."/>
            <person name="Hibbett D.S."/>
        </authorList>
    </citation>
    <scope>NUCLEOTIDE SEQUENCE [LARGE SCALE GENOMIC DNA]</scope>
    <source>
        <strain evidence="3 4">FP15055 ss-10</strain>
    </source>
</reference>
<evidence type="ECO:0000313" key="3">
    <source>
        <dbReference type="EMBL" id="KIY61483.1"/>
    </source>
</evidence>
<dbReference type="InterPro" id="IPR013149">
    <property type="entry name" value="ADH-like_C"/>
</dbReference>
<dbReference type="SMART" id="SM00829">
    <property type="entry name" value="PKS_ER"/>
    <property type="match status" value="1"/>
</dbReference>
<proteinExistence type="predicted"/>
<dbReference type="Gene3D" id="3.40.50.720">
    <property type="entry name" value="NAD(P)-binding Rossmann-like Domain"/>
    <property type="match status" value="1"/>
</dbReference>
<dbReference type="Gene3D" id="3.90.180.10">
    <property type="entry name" value="Medium-chain alcohol dehydrogenases, catalytic domain"/>
    <property type="match status" value="1"/>
</dbReference>
<dbReference type="OrthoDB" id="809632at2759"/>
<keyword evidence="4" id="KW-1185">Reference proteome</keyword>
<dbReference type="InterPro" id="IPR011032">
    <property type="entry name" value="GroES-like_sf"/>
</dbReference>
<dbReference type="PANTHER" id="PTHR43205:SF7">
    <property type="entry name" value="PROSTAGLANDIN REDUCTASE 1"/>
    <property type="match status" value="1"/>
</dbReference>
<dbReference type="AlphaFoldDB" id="A0A0D7ASY9"/>
<evidence type="ECO:0000259" key="2">
    <source>
        <dbReference type="SMART" id="SM00829"/>
    </source>
</evidence>
<dbReference type="InterPro" id="IPR036291">
    <property type="entry name" value="NAD(P)-bd_dom_sf"/>
</dbReference>
<dbReference type="Proteomes" id="UP000054007">
    <property type="component" value="Unassembled WGS sequence"/>
</dbReference>
<dbReference type="GO" id="GO:0016628">
    <property type="term" value="F:oxidoreductase activity, acting on the CH-CH group of donors, NAD or NADP as acceptor"/>
    <property type="evidence" value="ECO:0007669"/>
    <property type="project" value="InterPro"/>
</dbReference>
<dbReference type="InterPro" id="IPR045010">
    <property type="entry name" value="MDR_fam"/>
</dbReference>
<dbReference type="InterPro" id="IPR020843">
    <property type="entry name" value="ER"/>
</dbReference>
<dbReference type="SUPFAM" id="SSF50129">
    <property type="entry name" value="GroES-like"/>
    <property type="match status" value="1"/>
</dbReference>
<dbReference type="SUPFAM" id="SSF51735">
    <property type="entry name" value="NAD(P)-binding Rossmann-fold domains"/>
    <property type="match status" value="1"/>
</dbReference>
<feature type="domain" description="Enoyl reductase (ER)" evidence="2">
    <location>
        <begin position="64"/>
        <end position="341"/>
    </location>
</feature>
<name>A0A0D7ASY9_9AGAR</name>
<dbReference type="InterPro" id="IPR041694">
    <property type="entry name" value="ADH_N_2"/>
</dbReference>
<accession>A0A0D7ASY9</accession>
<gene>
    <name evidence="3" type="ORF">CYLTODRAFT_459834</name>
</gene>
<evidence type="ECO:0000256" key="1">
    <source>
        <dbReference type="ARBA" id="ARBA00023002"/>
    </source>
</evidence>
<dbReference type="CDD" id="cd05288">
    <property type="entry name" value="PGDH"/>
    <property type="match status" value="1"/>
</dbReference>
<organism evidence="3 4">
    <name type="scientific">Cylindrobasidium torrendii FP15055 ss-10</name>
    <dbReference type="NCBI Taxonomy" id="1314674"/>
    <lineage>
        <taxon>Eukaryota</taxon>
        <taxon>Fungi</taxon>
        <taxon>Dikarya</taxon>
        <taxon>Basidiomycota</taxon>
        <taxon>Agaricomycotina</taxon>
        <taxon>Agaricomycetes</taxon>
        <taxon>Agaricomycetidae</taxon>
        <taxon>Agaricales</taxon>
        <taxon>Marasmiineae</taxon>
        <taxon>Physalacriaceae</taxon>
        <taxon>Cylindrobasidium</taxon>
    </lineage>
</organism>
<protein>
    <submittedName>
        <fullName evidence="3">NAD-P-binding protein</fullName>
    </submittedName>
</protein>
<sequence>MAPTRNAAIIFNELLVDGYPDPNKTVVYDANRTIDLENVNLGGGVLVKILYLSNDPFMRPKLSKPLNTGKWADDVFKLGEPLSNFGIGRVVRSEDAKFEVGDNVFGFFNFEEYVVVPAARIQKIVNKAGIPLLAYLNGAGLIGKTAYYGYKEYVEERKGQTIWISTGAGAVGSILIQLCKLGGLKVIGSAGSDEKVALMKELGADVAFNYKTTNLDEFFAKEGPIDIYWDHVAGSSLDAALAHINNGGRVVGCGAISGVNHGHEYPYKNIVNIVKRTLDVSGFSVLLPKLAERWEDSFEREVPILIAEGKIKTLEDFTPFEKTGEALLKIQKGENKGKSIIVVAEE</sequence>
<evidence type="ECO:0000313" key="4">
    <source>
        <dbReference type="Proteomes" id="UP000054007"/>
    </source>
</evidence>
<dbReference type="EMBL" id="KN880934">
    <property type="protein sequence ID" value="KIY61483.1"/>
    <property type="molecule type" value="Genomic_DNA"/>
</dbReference>
<dbReference type="Pfam" id="PF00107">
    <property type="entry name" value="ADH_zinc_N"/>
    <property type="match status" value="1"/>
</dbReference>
<dbReference type="PANTHER" id="PTHR43205">
    <property type="entry name" value="PROSTAGLANDIN REDUCTASE"/>
    <property type="match status" value="1"/>
</dbReference>